<name>A0ABW5IFI9_9PSEU</name>
<dbReference type="SMART" id="SM01043">
    <property type="entry name" value="BTAD"/>
    <property type="match status" value="1"/>
</dbReference>
<dbReference type="InterPro" id="IPR011990">
    <property type="entry name" value="TPR-like_helical_dom_sf"/>
</dbReference>
<dbReference type="Pfam" id="PF03704">
    <property type="entry name" value="BTAD"/>
    <property type="match status" value="1"/>
</dbReference>
<dbReference type="Gene3D" id="1.10.10.10">
    <property type="entry name" value="Winged helix-like DNA-binding domain superfamily/Winged helix DNA-binding domain"/>
    <property type="match status" value="1"/>
</dbReference>
<dbReference type="EMBL" id="JBHUKQ010000036">
    <property type="protein sequence ID" value="MFD2487998.1"/>
    <property type="molecule type" value="Genomic_DNA"/>
</dbReference>
<dbReference type="RefSeq" id="WP_344268644.1">
    <property type="nucleotide sequence ID" value="NZ_BAAAHV010000006.1"/>
</dbReference>
<evidence type="ECO:0000313" key="2">
    <source>
        <dbReference type="EMBL" id="MFD2487998.1"/>
    </source>
</evidence>
<dbReference type="Proteomes" id="UP001597542">
    <property type="component" value="Unassembled WGS sequence"/>
</dbReference>
<accession>A0ABW5IFI9</accession>
<organism evidence="2 3">
    <name type="scientific">Amycolatopsis albidoflavus</name>
    <dbReference type="NCBI Taxonomy" id="102226"/>
    <lineage>
        <taxon>Bacteria</taxon>
        <taxon>Bacillati</taxon>
        <taxon>Actinomycetota</taxon>
        <taxon>Actinomycetes</taxon>
        <taxon>Pseudonocardiales</taxon>
        <taxon>Pseudonocardiaceae</taxon>
        <taxon>Amycolatopsis</taxon>
    </lineage>
</organism>
<dbReference type="PANTHER" id="PTHR35807">
    <property type="entry name" value="TRANSCRIPTIONAL REGULATOR REDD-RELATED"/>
    <property type="match status" value="1"/>
</dbReference>
<keyword evidence="3" id="KW-1185">Reference proteome</keyword>
<reference evidence="3" key="1">
    <citation type="journal article" date="2019" name="Int. J. Syst. Evol. Microbiol.">
        <title>The Global Catalogue of Microorganisms (GCM) 10K type strain sequencing project: providing services to taxonomists for standard genome sequencing and annotation.</title>
        <authorList>
            <consortium name="The Broad Institute Genomics Platform"/>
            <consortium name="The Broad Institute Genome Sequencing Center for Infectious Disease"/>
            <person name="Wu L."/>
            <person name="Ma J."/>
        </authorList>
    </citation>
    <scope>NUCLEOTIDE SEQUENCE [LARGE SCALE GENOMIC DNA]</scope>
    <source>
        <strain evidence="3">CGMCC 4.7638</strain>
    </source>
</reference>
<evidence type="ECO:0000259" key="1">
    <source>
        <dbReference type="SMART" id="SM01043"/>
    </source>
</evidence>
<dbReference type="InterPro" id="IPR005158">
    <property type="entry name" value="BTAD"/>
</dbReference>
<evidence type="ECO:0000313" key="3">
    <source>
        <dbReference type="Proteomes" id="UP001597542"/>
    </source>
</evidence>
<gene>
    <name evidence="2" type="ORF">ACFSUT_47515</name>
</gene>
<dbReference type="InterPro" id="IPR051677">
    <property type="entry name" value="AfsR-DnrI-RedD_regulator"/>
</dbReference>
<dbReference type="InterPro" id="IPR036388">
    <property type="entry name" value="WH-like_DNA-bd_sf"/>
</dbReference>
<feature type="domain" description="Bacterial transcriptional activator" evidence="1">
    <location>
        <begin position="116"/>
        <end position="251"/>
    </location>
</feature>
<sequence>MSVRMVGSRAKTVDYESGEGTGTASVLVVQTLPAFAVDGAADARPLSRAAQRLVTYLALRDRPVRRAEVAHALWADSSEEHGAASLRTTLWRIGRVHRDLVQATAERLSLSDTAAVDVQAASSLARSLASADAELPDDSEPVIGLLSTDLLPDWYDDWLFVFRERWRQLRLHALECLAGRLGEAGRFSEAIDAALTAVDAEPLRESAHRCLIRVHLLEGNRGEAVRAYRALAELLHTELGVRPSPGVRALLA</sequence>
<dbReference type="Gene3D" id="1.25.40.10">
    <property type="entry name" value="Tetratricopeptide repeat domain"/>
    <property type="match status" value="1"/>
</dbReference>
<dbReference type="SUPFAM" id="SSF48452">
    <property type="entry name" value="TPR-like"/>
    <property type="match status" value="1"/>
</dbReference>
<protein>
    <submittedName>
        <fullName evidence="2">BTAD domain-containing putative transcriptional regulator</fullName>
    </submittedName>
</protein>
<comment type="caution">
    <text evidence="2">The sequence shown here is derived from an EMBL/GenBank/DDBJ whole genome shotgun (WGS) entry which is preliminary data.</text>
</comment>
<proteinExistence type="predicted"/>